<protein>
    <submittedName>
        <fullName evidence="3">Uncharacterized protein</fullName>
    </submittedName>
</protein>
<organism evidence="3 4">
    <name type="scientific">Glaciimonas immobilis</name>
    <dbReference type="NCBI Taxonomy" id="728004"/>
    <lineage>
        <taxon>Bacteria</taxon>
        <taxon>Pseudomonadati</taxon>
        <taxon>Pseudomonadota</taxon>
        <taxon>Betaproteobacteria</taxon>
        <taxon>Burkholderiales</taxon>
        <taxon>Oxalobacteraceae</taxon>
        <taxon>Glaciimonas</taxon>
    </lineage>
</organism>
<evidence type="ECO:0000256" key="2">
    <source>
        <dbReference type="SAM" id="SignalP"/>
    </source>
</evidence>
<evidence type="ECO:0000313" key="4">
    <source>
        <dbReference type="Proteomes" id="UP000571084"/>
    </source>
</evidence>
<comment type="caution">
    <text evidence="3">The sequence shown here is derived from an EMBL/GenBank/DDBJ whole genome shotgun (WGS) entry which is preliminary data.</text>
</comment>
<feature type="signal peptide" evidence="2">
    <location>
        <begin position="1"/>
        <end position="30"/>
    </location>
</feature>
<keyword evidence="1" id="KW-0175">Coiled coil</keyword>
<sequence length="135" mass="15499">MTRYTNLVKSRVVVLLFIGALPFFSLHASAQSTPDSGQKMFGTDVQRETYLRSTRQQIADLRNDIEALNAKAKRSASETKARLELLVRGYRRNLRDIDNQWTDLKNRKMSKWQDGKNVLEASIKKLRAAVDSNKQ</sequence>
<keyword evidence="2" id="KW-0732">Signal</keyword>
<name>A0A840RYL2_9BURK</name>
<proteinExistence type="predicted"/>
<gene>
    <name evidence="3" type="ORF">HNR39_004503</name>
</gene>
<evidence type="ECO:0000313" key="3">
    <source>
        <dbReference type="EMBL" id="MBB5202633.1"/>
    </source>
</evidence>
<feature type="coiled-coil region" evidence="1">
    <location>
        <begin position="51"/>
        <end position="100"/>
    </location>
</feature>
<evidence type="ECO:0000256" key="1">
    <source>
        <dbReference type="SAM" id="Coils"/>
    </source>
</evidence>
<reference evidence="3 4" key="1">
    <citation type="submission" date="2020-08" db="EMBL/GenBank/DDBJ databases">
        <title>Genomic Encyclopedia of Type Strains, Phase IV (KMG-IV): sequencing the most valuable type-strain genomes for metagenomic binning, comparative biology and taxonomic classification.</title>
        <authorList>
            <person name="Goeker M."/>
        </authorList>
    </citation>
    <scope>NUCLEOTIDE SEQUENCE [LARGE SCALE GENOMIC DNA]</scope>
    <source>
        <strain evidence="3 4">DSM 23240</strain>
    </source>
</reference>
<dbReference type="AlphaFoldDB" id="A0A840RYL2"/>
<dbReference type="EMBL" id="JACHHQ010000019">
    <property type="protein sequence ID" value="MBB5202633.1"/>
    <property type="molecule type" value="Genomic_DNA"/>
</dbReference>
<dbReference type="RefSeq" id="WP_168057420.1">
    <property type="nucleotide sequence ID" value="NZ_JAAOZT010000023.1"/>
</dbReference>
<dbReference type="Proteomes" id="UP000571084">
    <property type="component" value="Unassembled WGS sequence"/>
</dbReference>
<keyword evidence="4" id="KW-1185">Reference proteome</keyword>
<accession>A0A840RYL2</accession>
<feature type="chain" id="PRO_5032748428" evidence="2">
    <location>
        <begin position="31"/>
        <end position="135"/>
    </location>
</feature>